<evidence type="ECO:0000256" key="1">
    <source>
        <dbReference type="ARBA" id="ARBA00001935"/>
    </source>
</evidence>
<dbReference type="GO" id="GO:0016491">
    <property type="term" value="F:oxidoreductase activity"/>
    <property type="evidence" value="ECO:0007669"/>
    <property type="project" value="UniProtKB-KW"/>
</dbReference>
<evidence type="ECO:0000256" key="11">
    <source>
        <dbReference type="SAM" id="SignalP"/>
    </source>
</evidence>
<dbReference type="InterPro" id="IPR052152">
    <property type="entry name" value="LPR1/LPR2"/>
</dbReference>
<feature type="domain" description="Plastocyanin-like" evidence="13">
    <location>
        <begin position="420"/>
        <end position="574"/>
    </location>
</feature>
<evidence type="ECO:0000256" key="3">
    <source>
        <dbReference type="ARBA" id="ARBA00010609"/>
    </source>
</evidence>
<evidence type="ECO:0000313" key="15">
    <source>
        <dbReference type="EMBL" id="DAD19272.1"/>
    </source>
</evidence>
<keyword evidence="8" id="KW-0186">Copper</keyword>
<evidence type="ECO:0000259" key="12">
    <source>
        <dbReference type="Pfam" id="PF00394"/>
    </source>
</evidence>
<keyword evidence="9" id="KW-0472">Membrane</keyword>
<reference evidence="15 16" key="1">
    <citation type="journal article" date="2020" name="Mol. Biol. Evol.">
        <title>Distinct Expression and Methylation Patterns for Genes with Different Fates following a Single Whole-Genome Duplication in Flowering Plants.</title>
        <authorList>
            <person name="Shi T."/>
            <person name="Rahmani R.S."/>
            <person name="Gugger P.F."/>
            <person name="Wang M."/>
            <person name="Li H."/>
            <person name="Zhang Y."/>
            <person name="Li Z."/>
            <person name="Wang Q."/>
            <person name="Van de Peer Y."/>
            <person name="Marchal K."/>
            <person name="Chen J."/>
        </authorList>
    </citation>
    <scope>NUCLEOTIDE SEQUENCE [LARGE SCALE GENOMIC DNA]</scope>
    <source>
        <tissue evidence="15">Leaf</tissue>
    </source>
</reference>
<dbReference type="CDD" id="cd13868">
    <property type="entry name" value="CuRO_2_CotA_like"/>
    <property type="match status" value="1"/>
</dbReference>
<organism evidence="15 16">
    <name type="scientific">Nelumbo nucifera</name>
    <name type="common">Sacred lotus</name>
    <dbReference type="NCBI Taxonomy" id="4432"/>
    <lineage>
        <taxon>Eukaryota</taxon>
        <taxon>Viridiplantae</taxon>
        <taxon>Streptophyta</taxon>
        <taxon>Embryophyta</taxon>
        <taxon>Tracheophyta</taxon>
        <taxon>Spermatophyta</taxon>
        <taxon>Magnoliopsida</taxon>
        <taxon>Proteales</taxon>
        <taxon>Nelumbonaceae</taxon>
        <taxon>Nelumbo</taxon>
    </lineage>
</organism>
<feature type="signal peptide" evidence="11">
    <location>
        <begin position="1"/>
        <end position="22"/>
    </location>
</feature>
<evidence type="ECO:0000256" key="6">
    <source>
        <dbReference type="ARBA" id="ARBA00022824"/>
    </source>
</evidence>
<dbReference type="PROSITE" id="PS00080">
    <property type="entry name" value="MULTICOPPER_OXIDASE2"/>
    <property type="match status" value="1"/>
</dbReference>
<dbReference type="Pfam" id="PF00394">
    <property type="entry name" value="Cu-oxidase"/>
    <property type="match status" value="1"/>
</dbReference>
<dbReference type="GO" id="GO:0016036">
    <property type="term" value="P:cellular response to phosphate starvation"/>
    <property type="evidence" value="ECO:0007669"/>
    <property type="project" value="InterPro"/>
</dbReference>
<feature type="domain" description="Plastocyanin-like" evidence="12">
    <location>
        <begin position="268"/>
        <end position="344"/>
    </location>
</feature>
<keyword evidence="7" id="KW-0560">Oxidoreductase</keyword>
<evidence type="ECO:0000259" key="13">
    <source>
        <dbReference type="Pfam" id="PF07731"/>
    </source>
</evidence>
<name>A0A822XH45_NELNU</name>
<dbReference type="InterPro" id="IPR002355">
    <property type="entry name" value="Cu_oxidase_Cu_BS"/>
</dbReference>
<comment type="subcellular location">
    <subcellularLocation>
        <location evidence="2">Endoplasmic reticulum membrane</location>
        <topology evidence="2">Peripheral membrane protein</topology>
    </subcellularLocation>
</comment>
<comment type="similarity">
    <text evidence="3">Belongs to the multicopper oxidase family.</text>
</comment>
<dbReference type="CDD" id="cd13844">
    <property type="entry name" value="CuRO_1_BOD_CotA_like"/>
    <property type="match status" value="1"/>
</dbReference>
<evidence type="ECO:0000256" key="7">
    <source>
        <dbReference type="ARBA" id="ARBA00023002"/>
    </source>
</evidence>
<dbReference type="InterPro" id="IPR011707">
    <property type="entry name" value="Cu-oxidase-like_N"/>
</dbReference>
<dbReference type="PANTHER" id="PTHR48461:SF1">
    <property type="entry name" value="MULTICOPPER OXIDASE LPR1-LIKE"/>
    <property type="match status" value="1"/>
</dbReference>
<comment type="cofactor">
    <cofactor evidence="1">
        <name>Cu cation</name>
        <dbReference type="ChEBI" id="CHEBI:23378"/>
    </cofactor>
</comment>
<evidence type="ECO:0000256" key="8">
    <source>
        <dbReference type="ARBA" id="ARBA00023008"/>
    </source>
</evidence>
<comment type="caution">
    <text evidence="15">The sequence shown here is derived from an EMBL/GenBank/DDBJ whole genome shotgun (WGS) entry which is preliminary data.</text>
</comment>
<keyword evidence="4" id="KW-0479">Metal-binding</keyword>
<dbReference type="InterPro" id="IPR011706">
    <property type="entry name" value="Cu-oxidase_C"/>
</dbReference>
<evidence type="ECO:0008006" key="17">
    <source>
        <dbReference type="Google" id="ProtNLM"/>
    </source>
</evidence>
<evidence type="ECO:0000259" key="14">
    <source>
        <dbReference type="Pfam" id="PF07732"/>
    </source>
</evidence>
<dbReference type="Pfam" id="PF07731">
    <property type="entry name" value="Cu-oxidase_2"/>
    <property type="match status" value="1"/>
</dbReference>
<dbReference type="Proteomes" id="UP000607653">
    <property type="component" value="Unassembled WGS sequence"/>
</dbReference>
<protein>
    <recommendedName>
        <fullName evidence="17">Multicopper oxidase LPR1-like</fullName>
    </recommendedName>
</protein>
<dbReference type="SUPFAM" id="SSF49503">
    <property type="entry name" value="Cupredoxins"/>
    <property type="match status" value="3"/>
</dbReference>
<accession>A0A822XH45</accession>
<proteinExistence type="inferred from homology"/>
<keyword evidence="5 11" id="KW-0732">Signal</keyword>
<evidence type="ECO:0000256" key="9">
    <source>
        <dbReference type="ARBA" id="ARBA00023136"/>
    </source>
</evidence>
<sequence>MKEGTLFFVVCLIFVISFKAHAQISQVVPSRVAADLELFADELPRMPKLLGYSMGYGEFKPRHLTIGMYDKQWKFHRDLLASTVFAYGTCRETATVPGPTIEALQGIPTYVTWTNHLPQSHILPWDRTIPVANFSSGVPAVVHLHGGVQDPLSDGHAFAWFTNDFNLTGKTWTKPTYTYPNVQHAGNLWYHDHAVGLTRLNLLAGLIGGYVIRNPTLEATLNLPSGREFDRLLFLFDKSFYSNGSIYMDPVGNNPDIHPQWNPEYFGDAIIVNGKAWPYLNVQRRKYRFRIVNAANARYFRLSLTNNLTFVHVGSDSSYLSAPVETSTVFLSVSEIADVIIDFTHCIGTESVMTNDAPYPYPTGTLISGGLGFVMKFNVSAGSPVRPDTSTIPTTLVNYVPATLPVNVTTRTIALYEYYKNNSDTTKPTHLYINGLSPDDPVTETPKTGSTELWQVINLTPDNHPLHLHLASIQMINSTALANSSAFTECMKALGDPNKCDLKGNLTDTVIFTPPEEQTWKSALKLEPGYVTYVIAKFNLVETGAPYPFDATAEPGYYYHCHILDHEDNAMIRPWKLVP</sequence>
<keyword evidence="16" id="KW-1185">Reference proteome</keyword>
<dbReference type="Gene3D" id="2.60.40.420">
    <property type="entry name" value="Cupredoxins - blue copper proteins"/>
    <property type="match status" value="3"/>
</dbReference>
<dbReference type="AlphaFoldDB" id="A0A822XH45"/>
<evidence type="ECO:0000256" key="4">
    <source>
        <dbReference type="ARBA" id="ARBA00022723"/>
    </source>
</evidence>
<keyword evidence="10" id="KW-0325">Glycoprotein</keyword>
<dbReference type="InterPro" id="IPR008972">
    <property type="entry name" value="Cupredoxin"/>
</dbReference>
<dbReference type="InterPro" id="IPR001117">
    <property type="entry name" value="Cu-oxidase_2nd"/>
</dbReference>
<feature type="chain" id="PRO_5032991219" description="Multicopper oxidase LPR1-like" evidence="11">
    <location>
        <begin position="23"/>
        <end position="579"/>
    </location>
</feature>
<gene>
    <name evidence="15" type="ORF">HUJ06_020735</name>
</gene>
<keyword evidence="6" id="KW-0256">Endoplasmic reticulum</keyword>
<dbReference type="GO" id="GO:0005507">
    <property type="term" value="F:copper ion binding"/>
    <property type="evidence" value="ECO:0007669"/>
    <property type="project" value="InterPro"/>
</dbReference>
<dbReference type="GO" id="GO:0005789">
    <property type="term" value="C:endoplasmic reticulum membrane"/>
    <property type="evidence" value="ECO:0007669"/>
    <property type="project" value="UniProtKB-SubCell"/>
</dbReference>
<dbReference type="EMBL" id="DUZY01000001">
    <property type="protein sequence ID" value="DAD19272.1"/>
    <property type="molecule type" value="Genomic_DNA"/>
</dbReference>
<evidence type="ECO:0000256" key="10">
    <source>
        <dbReference type="ARBA" id="ARBA00023180"/>
    </source>
</evidence>
<evidence type="ECO:0000313" key="16">
    <source>
        <dbReference type="Proteomes" id="UP000607653"/>
    </source>
</evidence>
<evidence type="ECO:0000256" key="2">
    <source>
        <dbReference type="ARBA" id="ARBA00004406"/>
    </source>
</evidence>
<dbReference type="PANTHER" id="PTHR48461">
    <property type="entry name" value="MULTICOPPER OXIDASE LPR1-LIKE"/>
    <property type="match status" value="1"/>
</dbReference>
<evidence type="ECO:0000256" key="5">
    <source>
        <dbReference type="ARBA" id="ARBA00022729"/>
    </source>
</evidence>
<feature type="domain" description="Plastocyanin-like" evidence="14">
    <location>
        <begin position="139"/>
        <end position="215"/>
    </location>
</feature>
<dbReference type="Pfam" id="PF07732">
    <property type="entry name" value="Cu-oxidase_3"/>
    <property type="match status" value="1"/>
</dbReference>